<feature type="signal peptide" evidence="2">
    <location>
        <begin position="1"/>
        <end position="20"/>
    </location>
</feature>
<feature type="region of interest" description="Disordered" evidence="1">
    <location>
        <begin position="24"/>
        <end position="43"/>
    </location>
</feature>
<evidence type="ECO:0000256" key="1">
    <source>
        <dbReference type="SAM" id="MobiDB-lite"/>
    </source>
</evidence>
<sequence length="306" mass="34254">MKFFILFYSILALSVSSAWAKPARTSSATSTTTTTSSTLSQKTHDVEIVQETHNYTRIDICEMAPNCEVYEDPKYGKLIRFVEGMGPGTAAYNKTVKDWSHKPTKVMARAASRSVLAILGENRINYGTVDPRDVMAGLWDSCQWGACSTSIKWYPTQSVRDHSDSGYYGSKPEWYSMILNPFNSRYGDWDQRNKMVSAIIDMVTQGLIMFKQDWVYSRWNPISGRYEIEDNGNLWVKVSGDYYSVTMFTEAGGPILGMMDVNVYSDYEKPSPAECGLIGSIKSALYGALNPLFGLAVTIQNYGACQ</sequence>
<dbReference type="EMBL" id="AQGS01000246">
    <property type="protein sequence ID" value="EPS41377.1"/>
    <property type="molecule type" value="Genomic_DNA"/>
</dbReference>
<evidence type="ECO:0008006" key="5">
    <source>
        <dbReference type="Google" id="ProtNLM"/>
    </source>
</evidence>
<keyword evidence="4" id="KW-1185">Reference proteome</keyword>
<feature type="chain" id="PRO_5004548771" description="Ecp2 effector protein domain-containing protein" evidence="2">
    <location>
        <begin position="21"/>
        <end position="306"/>
    </location>
</feature>
<feature type="compositionally biased region" description="Low complexity" evidence="1">
    <location>
        <begin position="25"/>
        <end position="40"/>
    </location>
</feature>
<evidence type="ECO:0000313" key="4">
    <source>
        <dbReference type="Proteomes" id="UP000015100"/>
    </source>
</evidence>
<accession>S8C1D6</accession>
<evidence type="ECO:0000256" key="2">
    <source>
        <dbReference type="SAM" id="SignalP"/>
    </source>
</evidence>
<dbReference type="eggNOG" id="ENOG502SSBW">
    <property type="taxonomic scope" value="Eukaryota"/>
</dbReference>
<comment type="caution">
    <text evidence="3">The sequence shown here is derived from an EMBL/GenBank/DDBJ whole genome shotgun (WGS) entry which is preliminary data.</text>
</comment>
<protein>
    <recommendedName>
        <fullName evidence="5">Ecp2 effector protein domain-containing protein</fullName>
    </recommendedName>
</protein>
<dbReference type="HOGENOM" id="CLU_909182_0_0_1"/>
<reference evidence="3 4" key="1">
    <citation type="journal article" date="2013" name="PLoS Genet.">
        <title>Genomic mechanisms accounting for the adaptation to parasitism in nematode-trapping fungi.</title>
        <authorList>
            <person name="Meerupati T."/>
            <person name="Andersson K.M."/>
            <person name="Friman E."/>
            <person name="Kumar D."/>
            <person name="Tunlid A."/>
            <person name="Ahren D."/>
        </authorList>
    </citation>
    <scope>NUCLEOTIDE SEQUENCE [LARGE SCALE GENOMIC DNA]</scope>
    <source>
        <strain evidence="3 4">CBS 200.50</strain>
    </source>
</reference>
<dbReference type="Proteomes" id="UP000015100">
    <property type="component" value="Unassembled WGS sequence"/>
</dbReference>
<reference evidence="4" key="2">
    <citation type="submission" date="2013-04" db="EMBL/GenBank/DDBJ databases">
        <title>Genomic mechanisms accounting for the adaptation to parasitism in nematode-trapping fungi.</title>
        <authorList>
            <person name="Ahren D.G."/>
        </authorList>
    </citation>
    <scope>NUCLEOTIDE SEQUENCE [LARGE SCALE GENOMIC DNA]</scope>
    <source>
        <strain evidence="4">CBS 200.50</strain>
    </source>
</reference>
<name>S8C1D6_DACHA</name>
<organism evidence="3 4">
    <name type="scientific">Dactylellina haptotyla (strain CBS 200.50)</name>
    <name type="common">Nematode-trapping fungus</name>
    <name type="synonym">Monacrosporium haptotylum</name>
    <dbReference type="NCBI Taxonomy" id="1284197"/>
    <lineage>
        <taxon>Eukaryota</taxon>
        <taxon>Fungi</taxon>
        <taxon>Dikarya</taxon>
        <taxon>Ascomycota</taxon>
        <taxon>Pezizomycotina</taxon>
        <taxon>Orbiliomycetes</taxon>
        <taxon>Orbiliales</taxon>
        <taxon>Orbiliaceae</taxon>
        <taxon>Dactylellina</taxon>
    </lineage>
</organism>
<proteinExistence type="predicted"/>
<gene>
    <name evidence="3" type="ORF">H072_4732</name>
</gene>
<evidence type="ECO:0000313" key="3">
    <source>
        <dbReference type="EMBL" id="EPS41377.1"/>
    </source>
</evidence>
<dbReference type="AlphaFoldDB" id="S8C1D6"/>
<dbReference type="OrthoDB" id="4704201at2759"/>
<keyword evidence="2" id="KW-0732">Signal</keyword>